<dbReference type="Proteomes" id="UP000239446">
    <property type="component" value="Unassembled WGS sequence"/>
</dbReference>
<evidence type="ECO:0000256" key="3">
    <source>
        <dbReference type="ARBA" id="ARBA00022989"/>
    </source>
</evidence>
<dbReference type="AlphaFoldDB" id="A0A2S6G7A9"/>
<feature type="transmembrane region" description="Helical" evidence="5">
    <location>
        <begin position="27"/>
        <end position="53"/>
    </location>
</feature>
<keyword evidence="4 5" id="KW-0472">Membrane</keyword>
<evidence type="ECO:0000313" key="8">
    <source>
        <dbReference type="EMBL" id="PPK55052.1"/>
    </source>
</evidence>
<accession>A0A2S6G7A9</accession>
<keyword evidence="3 5" id="KW-1133">Transmembrane helix</keyword>
<dbReference type="GO" id="GO:0005886">
    <property type="term" value="C:plasma membrane"/>
    <property type="evidence" value="ECO:0007669"/>
    <property type="project" value="InterPro"/>
</dbReference>
<evidence type="ECO:0000256" key="5">
    <source>
        <dbReference type="SAM" id="Phobius"/>
    </source>
</evidence>
<reference evidence="8 9" key="2">
    <citation type="submission" date="2018-02" db="EMBL/GenBank/DDBJ databases">
        <title>Subsurface microbial communities from deep shales in Ohio and West Virginia, USA.</title>
        <authorList>
            <person name="Wrighton K."/>
        </authorList>
    </citation>
    <scope>NUCLEOTIDE SEQUENCE [LARGE SCALE GENOMIC DNA]</scope>
    <source>
        <strain evidence="8 9">UTICA-S1B9</strain>
    </source>
</reference>
<comment type="subcellular location">
    <subcellularLocation>
        <location evidence="1">Membrane</location>
        <topology evidence="1">Single-pass membrane protein</topology>
    </subcellularLocation>
</comment>
<evidence type="ECO:0000259" key="6">
    <source>
        <dbReference type="Pfam" id="PF04357"/>
    </source>
</evidence>
<evidence type="ECO:0000313" key="9">
    <source>
        <dbReference type="Proteomes" id="UP000239446"/>
    </source>
</evidence>
<dbReference type="PANTHER" id="PTHR36985">
    <property type="entry name" value="TRANSLOCATION AND ASSEMBLY MODULE SUBUNIT TAMB"/>
    <property type="match status" value="1"/>
</dbReference>
<keyword evidence="2 5" id="KW-0812">Transmembrane</keyword>
<sequence>MTEQQSQQAPEGGSSEQAVKPPLRRRWWFWALVLLGLLLILPLVLITVILLALRSETGTAWVIDQVPGLEAEAGRGSLLGQWQAEELDWQGYGVTLRIDDPVIAWSPSCLLRKTVCLDTLKVTDVSVDVQPAADPGPARTTALDLPEINLPVAVAINDVDLGALTVNGTKIWDQLTLAAGGSGAAMTLEQARYQRDDIVVTAEGRVELRGDWPLDVDLGVQLPPPSGDNWALDLNLGGSVRDVRLTGTSRGYLDAEFSGTAQPLDPSLPAELGLQSRQFLPYHTLPETLTLQDWALSLQGSLAKGFRTRINALLPGTTGDISASAKGLVTTQAVEELKLRLSGPAAGGGDGTGHLEMNGQASWDEELSAQAEVDMQRFPWYSLIPDLSAPPVVIQQLQGSASYRNESYSADLKADVTGPQGDASLDALLEGDLESVRITQLDISTGAGSLTGDGKLAFAGPLAWQGQFQLEQFNPGYWVPMLEASLNGQVSTEGRLVSGAPDMTLDWDLQGRWQKEAAAARGALAGDGQNWVLEDLLITVADNRVEGSGRYGEELQANLSARLPQPERLLPGLEGRLSAELELSGTVEDPTGTASLQAQGLAWQDAVAVDEADLRADLTSGGVLSSELEVLGLNAGGQVLQRIDANLNGTRGQHELSVQASHADATVALTLAGGLESGDSLWQGALNRGDIEIPGPGQTWQLEGPASLTVSQSREVTLGQHCWRWNDSSICAEDQQLWPNTRLALRMRDFPAQALEPLFPETFRWDAQLNATLDLALTDTGPEGELRLDAGRGGFEFLVLDEWERLEHRRMELGLELEPRQADLTVVMAGPKLGRFNANISVDPMSEGRSIDGRFSLDSLDLSLAQALSGLEKVNGTINGQGRLSGPLMNPEVYGELALTEGSFFDPDLPLPMEDAVLVLEFQGRSADISGRWKSNDRSSGQLDGSLDWTQTPELAMNITGERLPVTYEPYARVELEPDLDIRFRSGELSISGEVAVPRGDIEIPEIPESAVTVSEDEVIVGVEREEPTIRNMPMDVTVIVGEDQVTFEAFGITGDLEGTLRISDNMETRGALQLVDGNYEKFGVELELRRARVQFVGPLTEPYLDIEAIRTVDTVVAGIRISGPASAPETEVFSEPPMPQADVLSYLVLGRPPRGGQAEDGQLSQAAISLGLTQVSGITRGIGNELGIQDLTLETEGSGDEASVVASGYITEDLSLRYGVGIFEPITTVALRYDLGRYFYLEAASGLAASLDIFYTRDF</sequence>
<proteinExistence type="predicted"/>
<comment type="caution">
    <text evidence="8">The sequence shown here is derived from an EMBL/GenBank/DDBJ whole genome shotgun (WGS) entry which is preliminary data.</text>
</comment>
<dbReference type="Proteomes" id="UP000239648">
    <property type="component" value="Unassembled WGS sequence"/>
</dbReference>
<dbReference type="GO" id="GO:0097347">
    <property type="term" value="C:TAM protein secretion complex"/>
    <property type="evidence" value="ECO:0007669"/>
    <property type="project" value="TreeGrafter"/>
</dbReference>
<dbReference type="PANTHER" id="PTHR36985:SF1">
    <property type="entry name" value="TRANSLOCATION AND ASSEMBLY MODULE SUBUNIT TAMB"/>
    <property type="match status" value="1"/>
</dbReference>
<evidence type="ECO:0000256" key="1">
    <source>
        <dbReference type="ARBA" id="ARBA00004167"/>
    </source>
</evidence>
<keyword evidence="10" id="KW-1185">Reference proteome</keyword>
<organism evidence="8 9">
    <name type="scientific">Marinobacter persicus</name>
    <dbReference type="NCBI Taxonomy" id="930118"/>
    <lineage>
        <taxon>Bacteria</taxon>
        <taxon>Pseudomonadati</taxon>
        <taxon>Pseudomonadota</taxon>
        <taxon>Gammaproteobacteria</taxon>
        <taxon>Pseudomonadales</taxon>
        <taxon>Marinobacteraceae</taxon>
        <taxon>Marinobacter</taxon>
    </lineage>
</organism>
<dbReference type="EMBL" id="PTIU01000008">
    <property type="protein sequence ID" value="PPK55052.1"/>
    <property type="molecule type" value="Genomic_DNA"/>
</dbReference>
<dbReference type="InterPro" id="IPR007452">
    <property type="entry name" value="TamB_C"/>
</dbReference>
<dbReference type="GO" id="GO:0009306">
    <property type="term" value="P:protein secretion"/>
    <property type="evidence" value="ECO:0007669"/>
    <property type="project" value="InterPro"/>
</dbReference>
<evidence type="ECO:0000313" key="10">
    <source>
        <dbReference type="Proteomes" id="UP000239648"/>
    </source>
</evidence>
<evidence type="ECO:0000313" key="7">
    <source>
        <dbReference type="EMBL" id="PPK52016.1"/>
    </source>
</evidence>
<dbReference type="Pfam" id="PF04357">
    <property type="entry name" value="TamB"/>
    <property type="match status" value="1"/>
</dbReference>
<reference evidence="7 10" key="1">
    <citation type="submission" date="2018-02" db="EMBL/GenBank/DDBJ databases">
        <title>Deep subsurface shale carbon reservoir microbial communities from Ohio and West Virginia, USA.</title>
        <authorList>
            <person name="Wrighton K."/>
        </authorList>
    </citation>
    <scope>NUCLEOTIDE SEQUENCE [LARGE SCALE GENOMIC DNA]</scope>
    <source>
        <strain evidence="7 10">UTICA-S1B6</strain>
    </source>
</reference>
<feature type="domain" description="Translocation and assembly module TamB C-terminal" evidence="6">
    <location>
        <begin position="937"/>
        <end position="1260"/>
    </location>
</feature>
<gene>
    <name evidence="8" type="ORF">B0H24_1008112</name>
    <name evidence="7" type="ORF">BY455_108112</name>
</gene>
<name>A0A2S6G7A9_9GAMM</name>
<protein>
    <submittedName>
        <fullName evidence="8">Translocation and assembly module TamB</fullName>
    </submittedName>
</protein>
<dbReference type="EMBL" id="PTIT01000008">
    <property type="protein sequence ID" value="PPK52016.1"/>
    <property type="molecule type" value="Genomic_DNA"/>
</dbReference>
<dbReference type="RefSeq" id="WP_258075660.1">
    <property type="nucleotide sequence ID" value="NZ_PTIT01000008.1"/>
</dbReference>
<evidence type="ECO:0000256" key="2">
    <source>
        <dbReference type="ARBA" id="ARBA00022692"/>
    </source>
</evidence>
<evidence type="ECO:0000256" key="4">
    <source>
        <dbReference type="ARBA" id="ARBA00023136"/>
    </source>
</evidence>